<proteinExistence type="inferred from homology"/>
<keyword evidence="8" id="KW-1185">Reference proteome</keyword>
<dbReference type="InterPro" id="IPR023765">
    <property type="entry name" value="SBP_5_CS"/>
</dbReference>
<dbReference type="Gene3D" id="3.90.76.10">
    <property type="entry name" value="Dipeptide-binding Protein, Domain 1"/>
    <property type="match status" value="1"/>
</dbReference>
<evidence type="ECO:0000256" key="1">
    <source>
        <dbReference type="ARBA" id="ARBA00004193"/>
    </source>
</evidence>
<sequence length="561" mass="63094">MKGKGKWTVLLSIMLVLSLFLSACSGGGSSKTEGGKSGSGGKNATKQELNFVSSDDIPSLDIHKATDSTSFTMDYMLQAGLMTVYNSKTEPDLSDGQPQVSDDGKVYTFKIRDGVKWSNGTPITANDFVYAWHRILDKDFGAPYSYIFESAHIKNAAKILDPNSDLYGKVDELGVKAVDDKTLEVTLEKPTPYFLSLMAFPPFFPLNKEFVEQQGKNYALEANSLLYSGPYKLEKWDHGVGWALVKNPDYWDAKSITMEKVNYKIVKDLGTRVNLYQTGKIDRVGLTEEFVNKYKSSPEYQQIPDNCVFYMKLNIAKVPVFQNLKVRQAMSMVIDRKGWTDTLLNNGSIPGNFFVPKDFTFGPDGKDFREPSPNGYDLGDKAKAKKLWDEAKKELGIKTLKVRYLTTDSPQSTKYAEYNAHTIEQALPGFKFVIEKQPWAQYLEQSKSDNFDIAAGSSWCPDYQDPTTFLDIMSEGNTQNSGKWNDKHYNDLLKQADQLGNKPAERWKVLQEAEKYLIEQAPIIPIYQLGGAIMTKPYVKGLVDESYGPSPDFRHATVKPH</sequence>
<dbReference type="Pfam" id="PF00496">
    <property type="entry name" value="SBP_bac_5"/>
    <property type="match status" value="1"/>
</dbReference>
<dbReference type="PANTHER" id="PTHR30290">
    <property type="entry name" value="PERIPLASMIC BINDING COMPONENT OF ABC TRANSPORTER"/>
    <property type="match status" value="1"/>
</dbReference>
<dbReference type="EMBL" id="JBHSFW010000016">
    <property type="protein sequence ID" value="MFC4620114.1"/>
    <property type="molecule type" value="Genomic_DNA"/>
</dbReference>
<dbReference type="PROSITE" id="PS51257">
    <property type="entry name" value="PROKAR_LIPOPROTEIN"/>
    <property type="match status" value="1"/>
</dbReference>
<dbReference type="SUPFAM" id="SSF53850">
    <property type="entry name" value="Periplasmic binding protein-like II"/>
    <property type="match status" value="1"/>
</dbReference>
<reference evidence="8" key="1">
    <citation type="journal article" date="2019" name="Int. J. Syst. Evol. Microbiol.">
        <title>The Global Catalogue of Microorganisms (GCM) 10K type strain sequencing project: providing services to taxonomists for standard genome sequencing and annotation.</title>
        <authorList>
            <consortium name="The Broad Institute Genomics Platform"/>
            <consortium name="The Broad Institute Genome Sequencing Center for Infectious Disease"/>
            <person name="Wu L."/>
            <person name="Ma J."/>
        </authorList>
    </citation>
    <scope>NUCLEOTIDE SEQUENCE [LARGE SCALE GENOMIC DNA]</scope>
    <source>
        <strain evidence="8">CGMCC 1.16306</strain>
    </source>
</reference>
<dbReference type="CDD" id="cd08504">
    <property type="entry name" value="PBP2_OppA"/>
    <property type="match status" value="1"/>
</dbReference>
<feature type="chain" id="PRO_5047303657" evidence="5">
    <location>
        <begin position="24"/>
        <end position="561"/>
    </location>
</feature>
<evidence type="ECO:0000259" key="6">
    <source>
        <dbReference type="Pfam" id="PF00496"/>
    </source>
</evidence>
<dbReference type="PROSITE" id="PS01040">
    <property type="entry name" value="SBP_BACTERIAL_5"/>
    <property type="match status" value="1"/>
</dbReference>
<dbReference type="PIRSF" id="PIRSF002741">
    <property type="entry name" value="MppA"/>
    <property type="match status" value="1"/>
</dbReference>
<evidence type="ECO:0000256" key="4">
    <source>
        <dbReference type="ARBA" id="ARBA00022729"/>
    </source>
</evidence>
<dbReference type="PANTHER" id="PTHR30290:SF10">
    <property type="entry name" value="PERIPLASMIC OLIGOPEPTIDE-BINDING PROTEIN-RELATED"/>
    <property type="match status" value="1"/>
</dbReference>
<evidence type="ECO:0000256" key="3">
    <source>
        <dbReference type="ARBA" id="ARBA00022448"/>
    </source>
</evidence>
<evidence type="ECO:0000313" key="8">
    <source>
        <dbReference type="Proteomes" id="UP001596022"/>
    </source>
</evidence>
<evidence type="ECO:0000256" key="2">
    <source>
        <dbReference type="ARBA" id="ARBA00005695"/>
    </source>
</evidence>
<dbReference type="InterPro" id="IPR039424">
    <property type="entry name" value="SBP_5"/>
</dbReference>
<dbReference type="Gene3D" id="3.10.105.10">
    <property type="entry name" value="Dipeptide-binding Protein, Domain 3"/>
    <property type="match status" value="1"/>
</dbReference>
<evidence type="ECO:0000256" key="5">
    <source>
        <dbReference type="SAM" id="SignalP"/>
    </source>
</evidence>
<keyword evidence="3" id="KW-0813">Transport</keyword>
<name>A0ABV9GPE2_9BACL</name>
<comment type="subcellular location">
    <subcellularLocation>
        <location evidence="1">Cell membrane</location>
        <topology evidence="1">Lipid-anchor</topology>
    </subcellularLocation>
</comment>
<dbReference type="RefSeq" id="WP_376847214.1">
    <property type="nucleotide sequence ID" value="NZ_JBHSFW010000016.1"/>
</dbReference>
<feature type="domain" description="Solute-binding protein family 5" evidence="6">
    <location>
        <begin position="89"/>
        <end position="478"/>
    </location>
</feature>
<feature type="signal peptide" evidence="5">
    <location>
        <begin position="1"/>
        <end position="23"/>
    </location>
</feature>
<evidence type="ECO:0000313" key="7">
    <source>
        <dbReference type="EMBL" id="MFC4620114.1"/>
    </source>
</evidence>
<dbReference type="Proteomes" id="UP001596022">
    <property type="component" value="Unassembled WGS sequence"/>
</dbReference>
<accession>A0ABV9GPE2</accession>
<organism evidence="7 8">
    <name type="scientific">Camelliibacillus cellulosilyticus</name>
    <dbReference type="NCBI Taxonomy" id="2174486"/>
    <lineage>
        <taxon>Bacteria</taxon>
        <taxon>Bacillati</taxon>
        <taxon>Bacillota</taxon>
        <taxon>Bacilli</taxon>
        <taxon>Bacillales</taxon>
        <taxon>Sporolactobacillaceae</taxon>
        <taxon>Camelliibacillus</taxon>
    </lineage>
</organism>
<dbReference type="InterPro" id="IPR030678">
    <property type="entry name" value="Peptide/Ni-bd"/>
</dbReference>
<comment type="caution">
    <text evidence="7">The sequence shown here is derived from an EMBL/GenBank/DDBJ whole genome shotgun (WGS) entry which is preliminary data.</text>
</comment>
<dbReference type="InterPro" id="IPR000914">
    <property type="entry name" value="SBP_5_dom"/>
</dbReference>
<keyword evidence="4 5" id="KW-0732">Signal</keyword>
<protein>
    <submittedName>
        <fullName evidence="7">Peptide ABC transporter substrate-binding protein</fullName>
    </submittedName>
</protein>
<comment type="similarity">
    <text evidence="2">Belongs to the bacterial solute-binding protein 5 family.</text>
</comment>
<gene>
    <name evidence="7" type="ORF">ACFO4N_15480</name>
</gene>
<dbReference type="Gene3D" id="3.40.190.10">
    <property type="entry name" value="Periplasmic binding protein-like II"/>
    <property type="match status" value="1"/>
</dbReference>